<sequence>MAWDEWEQIKADVAAKGPAGMQLNQAPSEGGTSGDLKSNRKTWVRVGEGVTGLKGGIGKALTKLADGQAGLGDATGSVSAAAQKELYDSWKKYVSDVRGRCEELGGLLQKAGHDLSKSDEEALADLKNLQVKYKDTDPVGGQSKEK</sequence>
<reference evidence="2 3" key="1">
    <citation type="journal article" date="2012" name="J. Bacteriol.">
        <title>Draft genome sequence of Streptomyces globisporus C-1027, which produces an antitumor antibiotic consisting of a nine-membered enediyne with a chromoprotein.</title>
        <authorList>
            <person name="Wang L."/>
            <person name="Wang S."/>
            <person name="He Q."/>
            <person name="Yu T."/>
            <person name="Li Q."/>
            <person name="Hong B."/>
        </authorList>
    </citation>
    <scope>NUCLEOTIDE SEQUENCE [LARGE SCALE GENOMIC DNA]</scope>
    <source>
        <strain evidence="2 3">C-1027</strain>
    </source>
</reference>
<name>A0A0U3LFI9_STRGL</name>
<dbReference type="Proteomes" id="UP000064183">
    <property type="component" value="Chromosome"/>
</dbReference>
<dbReference type="GeneID" id="27783102"/>
<evidence type="ECO:0000313" key="3">
    <source>
        <dbReference type="Proteomes" id="UP000064183"/>
    </source>
</evidence>
<evidence type="ECO:0000256" key="1">
    <source>
        <dbReference type="SAM" id="MobiDB-lite"/>
    </source>
</evidence>
<gene>
    <name evidence="2" type="ORF">WQO_12205</name>
</gene>
<dbReference type="RefSeq" id="WP_029182429.1">
    <property type="nucleotide sequence ID" value="NZ_CP013738.1"/>
</dbReference>
<dbReference type="EMBL" id="CP013738">
    <property type="protein sequence ID" value="ALU94043.1"/>
    <property type="molecule type" value="Genomic_DNA"/>
</dbReference>
<proteinExistence type="predicted"/>
<protein>
    <submittedName>
        <fullName evidence="2">Uncharacterized protein</fullName>
    </submittedName>
</protein>
<evidence type="ECO:0000313" key="2">
    <source>
        <dbReference type="EMBL" id="ALU94043.1"/>
    </source>
</evidence>
<accession>A0A0U3LFI9</accession>
<feature type="region of interest" description="Disordered" evidence="1">
    <location>
        <begin position="13"/>
        <end position="40"/>
    </location>
</feature>
<dbReference type="STRING" id="1172567.WQO_12205"/>
<organism evidence="2 3">
    <name type="scientific">Streptomyces globisporus C-1027</name>
    <dbReference type="NCBI Taxonomy" id="1172567"/>
    <lineage>
        <taxon>Bacteria</taxon>
        <taxon>Bacillati</taxon>
        <taxon>Actinomycetota</taxon>
        <taxon>Actinomycetes</taxon>
        <taxon>Kitasatosporales</taxon>
        <taxon>Streptomycetaceae</taxon>
        <taxon>Streptomyces</taxon>
    </lineage>
</organism>
<dbReference type="KEGG" id="sgb:WQO_12205"/>
<dbReference type="AlphaFoldDB" id="A0A0U3LFI9"/>